<evidence type="ECO:0000313" key="4">
    <source>
        <dbReference type="EMBL" id="ADU50838.1"/>
    </source>
</evidence>
<accession>E6SI60</accession>
<evidence type="ECO:0000256" key="1">
    <source>
        <dbReference type="ARBA" id="ARBA00022741"/>
    </source>
</evidence>
<dbReference type="InterPro" id="IPR003439">
    <property type="entry name" value="ABC_transporter-like_ATP-bd"/>
</dbReference>
<reference evidence="5" key="2">
    <citation type="journal article" date="2010" name="Stand. Genomic Sci.">
        <title>Complete genome sequence of Thermaerobacter marianensis type strain (7p75aT).</title>
        <authorList>
            <person name="Han C."/>
            <person name="Gu W."/>
            <person name="Zhang X."/>
            <person name="Lapidus A."/>
            <person name="Nolan M."/>
            <person name="Copeland A."/>
            <person name="Lucas S."/>
            <person name="Glavina Del Rio T."/>
            <person name="Tice H."/>
            <person name="Cheng J."/>
            <person name="Tapia R."/>
            <person name="Goodwin L."/>
            <person name="Pitluck S."/>
            <person name="Pagani I."/>
            <person name="Ivanova N."/>
            <person name="Mavromatis K."/>
            <person name="Mikhailova N."/>
            <person name="Pati A."/>
            <person name="Chen A."/>
            <person name="Palaniappan K."/>
            <person name="Land M."/>
            <person name="Hauser L."/>
            <person name="Chang Y."/>
            <person name="Jeffries C."/>
            <person name="Schneider S."/>
            <person name="Rohde M."/>
            <person name="Goker M."/>
            <person name="Pukall R."/>
            <person name="Woyke T."/>
            <person name="Bristow J."/>
            <person name="Eisen J."/>
            <person name="Markowitz V."/>
            <person name="Hugenholtz P."/>
            <person name="Kyrpides N."/>
            <person name="Klenk H."/>
            <person name="Detter J."/>
        </authorList>
    </citation>
    <scope>NUCLEOTIDE SEQUENCE [LARGE SCALE GENOMIC DNA]</scope>
    <source>
        <strain evidence="5">ATCC 700841 / DSM 12885 / JCM 10246 / 7p75a</strain>
    </source>
</reference>
<evidence type="ECO:0000259" key="3">
    <source>
        <dbReference type="PROSITE" id="PS50893"/>
    </source>
</evidence>
<dbReference type="PROSITE" id="PS50893">
    <property type="entry name" value="ABC_TRANSPORTER_2"/>
    <property type="match status" value="1"/>
</dbReference>
<evidence type="ECO:0000313" key="5">
    <source>
        <dbReference type="Proteomes" id="UP000008915"/>
    </source>
</evidence>
<dbReference type="EMBL" id="CP002344">
    <property type="protein sequence ID" value="ADU50838.1"/>
    <property type="molecule type" value="Genomic_DNA"/>
</dbReference>
<dbReference type="OrthoDB" id="9804819at2"/>
<dbReference type="STRING" id="644966.Tmar_0723"/>
<keyword evidence="5" id="KW-1185">Reference proteome</keyword>
<dbReference type="CDD" id="cd03230">
    <property type="entry name" value="ABC_DR_subfamily_A"/>
    <property type="match status" value="1"/>
</dbReference>
<dbReference type="Pfam" id="PF00005">
    <property type="entry name" value="ABC_tran"/>
    <property type="match status" value="1"/>
</dbReference>
<dbReference type="InterPro" id="IPR027417">
    <property type="entry name" value="P-loop_NTPase"/>
</dbReference>
<dbReference type="Proteomes" id="UP000008915">
    <property type="component" value="Chromosome"/>
</dbReference>
<organism evidence="4 5">
    <name type="scientific">Thermaerobacter marianensis (strain ATCC 700841 / DSM 12885 / JCM 10246 / 7p75a)</name>
    <dbReference type="NCBI Taxonomy" id="644966"/>
    <lineage>
        <taxon>Bacteria</taxon>
        <taxon>Bacillati</taxon>
        <taxon>Bacillota</taxon>
        <taxon>Clostridia</taxon>
        <taxon>Eubacteriales</taxon>
        <taxon>Clostridiales Family XVII. Incertae Sedis</taxon>
        <taxon>Thermaerobacter</taxon>
    </lineage>
</organism>
<dbReference type="PANTHER" id="PTHR43038:SF3">
    <property type="entry name" value="ABC TRANSPORTER G FAMILY MEMBER 20 ISOFORM X1"/>
    <property type="match status" value="1"/>
</dbReference>
<name>E6SI60_THEM7</name>
<dbReference type="SUPFAM" id="SSF52540">
    <property type="entry name" value="P-loop containing nucleoside triphosphate hydrolases"/>
    <property type="match status" value="1"/>
</dbReference>
<dbReference type="RefSeq" id="WP_013495143.1">
    <property type="nucleotide sequence ID" value="NC_014831.1"/>
</dbReference>
<keyword evidence="2" id="KW-0067">ATP-binding</keyword>
<dbReference type="PANTHER" id="PTHR43038">
    <property type="entry name" value="ATP-BINDING CASSETTE, SUB-FAMILY H, MEMBER 1"/>
    <property type="match status" value="1"/>
</dbReference>
<dbReference type="AlphaFoldDB" id="E6SI60"/>
<dbReference type="GO" id="GO:0005524">
    <property type="term" value="F:ATP binding"/>
    <property type="evidence" value="ECO:0007669"/>
    <property type="project" value="UniProtKB-KW"/>
</dbReference>
<dbReference type="GO" id="GO:0016887">
    <property type="term" value="F:ATP hydrolysis activity"/>
    <property type="evidence" value="ECO:0007669"/>
    <property type="project" value="InterPro"/>
</dbReference>
<protein>
    <submittedName>
        <fullName evidence="4">ABC transporter related protein</fullName>
    </submittedName>
</protein>
<dbReference type="InterPro" id="IPR017871">
    <property type="entry name" value="ABC_transporter-like_CS"/>
</dbReference>
<feature type="domain" description="ABC transporter" evidence="3">
    <location>
        <begin position="5"/>
        <end position="223"/>
    </location>
</feature>
<dbReference type="HOGENOM" id="CLU_000604_1_2_9"/>
<keyword evidence="1" id="KW-0547">Nucleotide-binding</keyword>
<evidence type="ECO:0000256" key="2">
    <source>
        <dbReference type="ARBA" id="ARBA00022840"/>
    </source>
</evidence>
<gene>
    <name evidence="4" type="ordered locus">Tmar_0723</name>
</gene>
<dbReference type="eggNOG" id="COG1131">
    <property type="taxonomic scope" value="Bacteria"/>
</dbReference>
<reference evidence="4 5" key="1">
    <citation type="journal article" date="2010" name="Stand. Genomic Sci.">
        <title>Complete genome sequence of Thermaerobacter marianensis type strain (7p75a).</title>
        <authorList>
            <person name="Han C."/>
            <person name="Gu W."/>
            <person name="Zhang X."/>
            <person name="Lapidus A."/>
            <person name="Nolan M."/>
            <person name="Copeland A."/>
            <person name="Lucas S."/>
            <person name="Del Rio T.G."/>
            <person name="Tice H."/>
            <person name="Cheng J.F."/>
            <person name="Tapia R."/>
            <person name="Goodwin L."/>
            <person name="Pitluck S."/>
            <person name="Pagani I."/>
            <person name="Ivanova N."/>
            <person name="Mavromatis K."/>
            <person name="Mikhailova N."/>
            <person name="Pati A."/>
            <person name="Chen A."/>
            <person name="Palaniappan K."/>
            <person name="Land M."/>
            <person name="Hauser L."/>
            <person name="Chang Y.J."/>
            <person name="Jeffries C.D."/>
            <person name="Schneider S."/>
            <person name="Rohde M."/>
            <person name="Goker M."/>
            <person name="Pukall R."/>
            <person name="Woyke T."/>
            <person name="Bristow J."/>
            <person name="Eisen J.A."/>
            <person name="Markowitz V."/>
            <person name="Hugenholtz P."/>
            <person name="Kyrpides N.C."/>
            <person name="Klenk H.P."/>
            <person name="Detter J.C."/>
        </authorList>
    </citation>
    <scope>NUCLEOTIDE SEQUENCE [LARGE SCALE GENOMIC DNA]</scope>
    <source>
        <strain evidence="5">ATCC 700841 / DSM 12885 / JCM 10246 / 7p75a</strain>
    </source>
</reference>
<dbReference type="SMART" id="SM00382">
    <property type="entry name" value="AAA"/>
    <property type="match status" value="1"/>
</dbReference>
<sequence>MDALLRLKGVSHRFGAVEALRHVDLALPAGTLTALIGPDGAGKTTLLRIAAGVLTPTAGRVVRPSAGIGYLAGSSSVYPDLSVWQNLTFFGRLYGMHPQALSREAERLLAWTDLDPFRHRLARNLSGGMRQKLGLACALIHRPAVALLDEPTTGVDPLARDELWKLLRELARNGMAVLVATPYFGEAELCPRVALLAAGRILATGSPAEIRARVPYRMGILQPAADVQPAAVHPPGHEAAPTAHRRRRQLLKAARRLPGVVDARIVGAGVRFALAPDAPTPEAPSGTTILPAEPTLEDAYLWLSQVGPTAAAAAAVGTGAGSSPGSTDPT</sequence>
<dbReference type="KEGG" id="tmr:Tmar_0723"/>
<dbReference type="PROSITE" id="PS00211">
    <property type="entry name" value="ABC_TRANSPORTER_1"/>
    <property type="match status" value="1"/>
</dbReference>
<proteinExistence type="predicted"/>
<dbReference type="Gene3D" id="3.40.50.300">
    <property type="entry name" value="P-loop containing nucleotide triphosphate hydrolases"/>
    <property type="match status" value="1"/>
</dbReference>
<dbReference type="InterPro" id="IPR003593">
    <property type="entry name" value="AAA+_ATPase"/>
</dbReference>